<evidence type="ECO:0000256" key="6">
    <source>
        <dbReference type="ARBA" id="ARBA00023027"/>
    </source>
</evidence>
<keyword evidence="8 9" id="KW-0275">Fatty acid biosynthesis</keyword>
<evidence type="ECO:0000256" key="12">
    <source>
        <dbReference type="PIRSR" id="PIRSR000094-3"/>
    </source>
</evidence>
<dbReference type="PIRSF" id="PIRSF000094">
    <property type="entry name" value="Enoyl-ACP_rdct"/>
    <property type="match status" value="1"/>
</dbReference>
<dbReference type="Proteomes" id="UP000257039">
    <property type="component" value="Unassembled WGS sequence"/>
</dbReference>
<comment type="similarity">
    <text evidence="2 9">Belongs to the short-chain dehydrogenases/reductases (SDR) family. FabI subfamily.</text>
</comment>
<feature type="site" description="Involved in acyl-ACP binding" evidence="13">
    <location>
        <position position="204"/>
    </location>
</feature>
<feature type="binding site" evidence="12">
    <location>
        <begin position="195"/>
        <end position="199"/>
    </location>
    <ligand>
        <name>NAD(+)</name>
        <dbReference type="ChEBI" id="CHEBI:57540"/>
    </ligand>
</feature>
<feature type="site" description="Involved in acyl-ACP binding" evidence="13">
    <location>
        <position position="208"/>
    </location>
</feature>
<gene>
    <name evidence="14" type="ORF">B9G39_14190</name>
</gene>
<evidence type="ECO:0000256" key="3">
    <source>
        <dbReference type="ARBA" id="ARBA00022516"/>
    </source>
</evidence>
<proteinExistence type="inferred from homology"/>
<keyword evidence="3 9" id="KW-0444">Lipid biosynthesis</keyword>
<feature type="active site" description="Proton acceptor" evidence="10">
    <location>
        <position position="159"/>
    </location>
</feature>
<comment type="pathway">
    <text evidence="1">Lipid metabolism; fatty acid biosynthesis.</text>
</comment>
<keyword evidence="7" id="KW-0443">Lipid metabolism</keyword>
<dbReference type="EC" id="1.3.1.9" evidence="9"/>
<feature type="binding site" evidence="12">
    <location>
        <position position="94"/>
    </location>
    <ligand>
        <name>NAD(+)</name>
        <dbReference type="ChEBI" id="CHEBI:57540"/>
    </ligand>
</feature>
<keyword evidence="5 9" id="KW-0560">Oxidoreductase</keyword>
<accession>A0A4P9VM81</accession>
<dbReference type="UniPathway" id="UPA00094"/>
<dbReference type="PRINTS" id="PR00081">
    <property type="entry name" value="GDHRDH"/>
</dbReference>
<evidence type="ECO:0000256" key="13">
    <source>
        <dbReference type="PIRSR" id="PIRSR000094-4"/>
    </source>
</evidence>
<dbReference type="Gene3D" id="3.40.50.720">
    <property type="entry name" value="NAD(P)-binding Rossmann-like Domain"/>
    <property type="match status" value="1"/>
</dbReference>
<comment type="caution">
    <text evidence="14">The sequence shown here is derived from an EMBL/GenBank/DDBJ whole genome shotgun (WGS) entry which is preliminary data.</text>
</comment>
<keyword evidence="4" id="KW-0276">Fatty acid metabolism</keyword>
<evidence type="ECO:0000256" key="9">
    <source>
        <dbReference type="PIRNR" id="PIRNR000094"/>
    </source>
</evidence>
<dbReference type="Gene3D" id="1.10.8.400">
    <property type="entry name" value="Enoyl acyl carrier protein reductase"/>
    <property type="match status" value="1"/>
</dbReference>
<feature type="site" description="Involved in acyl-ACP binding" evidence="13">
    <location>
        <position position="207"/>
    </location>
</feature>
<evidence type="ECO:0000256" key="8">
    <source>
        <dbReference type="ARBA" id="ARBA00023160"/>
    </source>
</evidence>
<dbReference type="PANTHER" id="PTHR43159:SF2">
    <property type="entry name" value="ENOYL-[ACYL-CARRIER-PROTEIN] REDUCTASE [NADH], CHLOROPLASTIC"/>
    <property type="match status" value="1"/>
</dbReference>
<evidence type="ECO:0000313" key="15">
    <source>
        <dbReference type="Proteomes" id="UP000257039"/>
    </source>
</evidence>
<reference evidence="14 15" key="1">
    <citation type="submission" date="2017-04" db="EMBL/GenBank/DDBJ databases">
        <title>Draft genome sequence of Zooshikella ganghwensis VG4 isolated from Red Sea sediments.</title>
        <authorList>
            <person name="Rehman Z."/>
            <person name="Alam I."/>
            <person name="Kamau A."/>
            <person name="Bajic V."/>
            <person name="Leiknes T."/>
        </authorList>
    </citation>
    <scope>NUCLEOTIDE SEQUENCE [LARGE SCALE GENOMIC DNA]</scope>
    <source>
        <strain evidence="14 15">VG4</strain>
    </source>
</reference>
<evidence type="ECO:0000313" key="14">
    <source>
        <dbReference type="EMBL" id="RDH44495.1"/>
    </source>
</evidence>
<dbReference type="FunFam" id="3.40.50.720:FF:000054">
    <property type="entry name" value="Enoyl-[acyl-carrier-protein] reductase [NADH]"/>
    <property type="match status" value="1"/>
</dbReference>
<dbReference type="InterPro" id="IPR002347">
    <property type="entry name" value="SDR_fam"/>
</dbReference>
<feature type="binding site" evidence="12">
    <location>
        <position position="13"/>
    </location>
    <ligand>
        <name>NAD(+)</name>
        <dbReference type="ChEBI" id="CHEBI:57540"/>
    </ligand>
</feature>
<dbReference type="SUPFAM" id="SSF51735">
    <property type="entry name" value="NAD(P)-binding Rossmann-fold domains"/>
    <property type="match status" value="1"/>
</dbReference>
<sequence length="265" mass="28135">MGFLAGKKALIVGVASKLSIASGIAEAMRREGAELAFTYQNDKLKSRVEDLAAKLGSSADLCFPCDVSRDEDIESVFTELAKQWDGVDIIVHSVGFAPGDQLEGDFVDATTREGFKIAHDISAYSFVALAKAGREMMRGRNGALLTLSYLGAERTIPNYNVMGLAKASLEASVRYAAAAMGPEGTRVNAISAGPIRTLAASGIKSFRKMLSFSEQNTPLRRNVTIEEVGNVAAFLCSDLASGITGEITHVDGGFNVTAMGQLEQN</sequence>
<dbReference type="RefSeq" id="WP_094787639.1">
    <property type="nucleotide sequence ID" value="NZ_JAEVHG010000017.1"/>
</dbReference>
<keyword evidence="6 9" id="KW-0520">NAD</keyword>
<dbReference type="GO" id="GO:0004318">
    <property type="term" value="F:enoyl-[acyl-carrier-protein] reductase (NADH) activity"/>
    <property type="evidence" value="ECO:0007669"/>
    <property type="project" value="UniProtKB-EC"/>
</dbReference>
<dbReference type="InterPro" id="IPR014358">
    <property type="entry name" value="Enoyl-ACP_Rdtase_NADH"/>
</dbReference>
<dbReference type="AlphaFoldDB" id="A0A4P9VM81"/>
<evidence type="ECO:0000256" key="2">
    <source>
        <dbReference type="ARBA" id="ARBA00009233"/>
    </source>
</evidence>
<organism evidence="14 15">
    <name type="scientific">Zooshikella ganghwensis</name>
    <dbReference type="NCBI Taxonomy" id="202772"/>
    <lineage>
        <taxon>Bacteria</taxon>
        <taxon>Pseudomonadati</taxon>
        <taxon>Pseudomonadota</taxon>
        <taxon>Gammaproteobacteria</taxon>
        <taxon>Oceanospirillales</taxon>
        <taxon>Zooshikellaceae</taxon>
        <taxon>Zooshikella</taxon>
    </lineage>
</organism>
<feature type="binding site" evidence="12">
    <location>
        <position position="166"/>
    </location>
    <ligand>
        <name>NAD(+)</name>
        <dbReference type="ChEBI" id="CHEBI:57540"/>
    </ligand>
</feature>
<evidence type="ECO:0000256" key="5">
    <source>
        <dbReference type="ARBA" id="ARBA00023002"/>
    </source>
</evidence>
<evidence type="ECO:0000256" key="4">
    <source>
        <dbReference type="ARBA" id="ARBA00022832"/>
    </source>
</evidence>
<dbReference type="GO" id="GO:0006633">
    <property type="term" value="P:fatty acid biosynthetic process"/>
    <property type="evidence" value="ECO:0007669"/>
    <property type="project" value="UniProtKB-UniPathway"/>
</dbReference>
<dbReference type="FunFam" id="1.10.8.400:FF:000001">
    <property type="entry name" value="Enoyl-[acyl-carrier-protein] reductase [NADH]"/>
    <property type="match status" value="1"/>
</dbReference>
<feature type="binding site" evidence="11">
    <location>
        <position position="97"/>
    </location>
    <ligand>
        <name>substrate</name>
    </ligand>
</feature>
<comment type="catalytic activity">
    <reaction evidence="9">
        <text>a 2,3-saturated acyl-[ACP] + NAD(+) = a (2E)-enoyl-[ACP] + NADH + H(+)</text>
        <dbReference type="Rhea" id="RHEA:10240"/>
        <dbReference type="Rhea" id="RHEA-COMP:9925"/>
        <dbReference type="Rhea" id="RHEA-COMP:9926"/>
        <dbReference type="ChEBI" id="CHEBI:15378"/>
        <dbReference type="ChEBI" id="CHEBI:57540"/>
        <dbReference type="ChEBI" id="CHEBI:57945"/>
        <dbReference type="ChEBI" id="CHEBI:78784"/>
        <dbReference type="ChEBI" id="CHEBI:78785"/>
        <dbReference type="EC" id="1.3.1.9"/>
    </reaction>
</comment>
<feature type="active site" description="Proton acceptor" evidence="10">
    <location>
        <position position="149"/>
    </location>
</feature>
<dbReference type="PANTHER" id="PTHR43159">
    <property type="entry name" value="ENOYL-[ACYL-CARRIER-PROTEIN] REDUCTASE"/>
    <property type="match status" value="1"/>
</dbReference>
<evidence type="ECO:0000256" key="10">
    <source>
        <dbReference type="PIRSR" id="PIRSR000094-1"/>
    </source>
</evidence>
<dbReference type="CDD" id="cd05372">
    <property type="entry name" value="ENR_SDR"/>
    <property type="match status" value="1"/>
</dbReference>
<dbReference type="EMBL" id="NDXW01000001">
    <property type="protein sequence ID" value="RDH44495.1"/>
    <property type="molecule type" value="Genomic_DNA"/>
</dbReference>
<feature type="binding site" evidence="12">
    <location>
        <begin position="66"/>
        <end position="67"/>
    </location>
    <ligand>
        <name>NAD(+)</name>
        <dbReference type="ChEBI" id="CHEBI:57540"/>
    </ligand>
</feature>
<evidence type="ECO:0000256" key="1">
    <source>
        <dbReference type="ARBA" id="ARBA00005194"/>
    </source>
</evidence>
<feature type="binding site" evidence="12">
    <location>
        <position position="40"/>
    </location>
    <ligand>
        <name>NAD(+)</name>
        <dbReference type="ChEBI" id="CHEBI:57540"/>
    </ligand>
</feature>
<name>A0A4P9VM81_9GAMM</name>
<evidence type="ECO:0000256" key="11">
    <source>
        <dbReference type="PIRSR" id="PIRSR000094-2"/>
    </source>
</evidence>
<dbReference type="InterPro" id="IPR036291">
    <property type="entry name" value="NAD(P)-bd_dom_sf"/>
</dbReference>
<evidence type="ECO:0000256" key="7">
    <source>
        <dbReference type="ARBA" id="ARBA00023098"/>
    </source>
</evidence>
<dbReference type="Pfam" id="PF13561">
    <property type="entry name" value="adh_short_C2"/>
    <property type="match status" value="1"/>
</dbReference>
<protein>
    <recommendedName>
        <fullName evidence="9">Enoyl-[acyl-carrier-protein] reductase [NADH]</fullName>
        <ecNumber evidence="9">1.3.1.9</ecNumber>
    </recommendedName>
</protein>
<keyword evidence="15" id="KW-1185">Reference proteome</keyword>
<feature type="binding site" evidence="12">
    <location>
        <begin position="19"/>
        <end position="20"/>
    </location>
    <ligand>
        <name>NAD(+)</name>
        <dbReference type="ChEBI" id="CHEBI:57540"/>
    </ligand>
</feature>